<feature type="transmembrane region" description="Helical" evidence="1">
    <location>
        <begin position="188"/>
        <end position="211"/>
    </location>
</feature>
<feature type="transmembrane region" description="Helical" evidence="1">
    <location>
        <begin position="57"/>
        <end position="77"/>
    </location>
</feature>
<accession>A0A922MNK9</accession>
<evidence type="ECO:0000256" key="1">
    <source>
        <dbReference type="SAM" id="Phobius"/>
    </source>
</evidence>
<gene>
    <name evidence="2" type="ORF">HF086_018396</name>
</gene>
<organism evidence="2 3">
    <name type="scientific">Spodoptera exigua</name>
    <name type="common">Beet armyworm</name>
    <name type="synonym">Noctua fulgens</name>
    <dbReference type="NCBI Taxonomy" id="7107"/>
    <lineage>
        <taxon>Eukaryota</taxon>
        <taxon>Metazoa</taxon>
        <taxon>Ecdysozoa</taxon>
        <taxon>Arthropoda</taxon>
        <taxon>Hexapoda</taxon>
        <taxon>Insecta</taxon>
        <taxon>Pterygota</taxon>
        <taxon>Neoptera</taxon>
        <taxon>Endopterygota</taxon>
        <taxon>Lepidoptera</taxon>
        <taxon>Glossata</taxon>
        <taxon>Ditrysia</taxon>
        <taxon>Noctuoidea</taxon>
        <taxon>Noctuidae</taxon>
        <taxon>Amphipyrinae</taxon>
        <taxon>Spodoptera</taxon>
    </lineage>
</organism>
<keyword evidence="1" id="KW-0472">Membrane</keyword>
<feature type="transmembrane region" description="Helical" evidence="1">
    <location>
        <begin position="97"/>
        <end position="115"/>
    </location>
</feature>
<proteinExistence type="predicted"/>
<keyword evidence="1" id="KW-1133">Transmembrane helix</keyword>
<evidence type="ECO:0000313" key="2">
    <source>
        <dbReference type="EMBL" id="KAH9640154.1"/>
    </source>
</evidence>
<name>A0A922MNK9_SPOEX</name>
<dbReference type="AlphaFoldDB" id="A0A922MNK9"/>
<sequence>MIGKRKTLPKPNFQLLNNKLEKEIQGLVYSFNFALKIFCASKYSVRNNRLYPRGNKYQFFAFCFTVFMGFICTYRMFTIDITDPNMSESENDTVNLLSVLYYFLYTIGFTLMFILDSIHKQDNVFFFIEIQAIHLSVDFSKNMRSYIIFNWIYLFMIMFIDIYMYGSFFILYENSTWLETLSDFFCDAAFIIFDVNYVISIRIIILLKAYLDQWIREISIKDEQENEGRYLKLFGSYQHILKAYNLYKKIYRVLVTIHIFPYTFHYHSLMSLYIVLFTSKRFTLSGGGVKSQEWLYKSVKQINRTFSKMSACGLFCVDAALVLCLTGVITNYAVVMLQFTFL</sequence>
<evidence type="ECO:0008006" key="4">
    <source>
        <dbReference type="Google" id="ProtNLM"/>
    </source>
</evidence>
<keyword evidence="1" id="KW-0812">Transmembrane</keyword>
<dbReference type="EMBL" id="JACEFF010000293">
    <property type="protein sequence ID" value="KAH9640154.1"/>
    <property type="molecule type" value="Genomic_DNA"/>
</dbReference>
<evidence type="ECO:0000313" key="3">
    <source>
        <dbReference type="Proteomes" id="UP000814243"/>
    </source>
</evidence>
<feature type="transmembrane region" description="Helical" evidence="1">
    <location>
        <begin position="311"/>
        <end position="334"/>
    </location>
</feature>
<comment type="caution">
    <text evidence="2">The sequence shown here is derived from an EMBL/GenBank/DDBJ whole genome shotgun (WGS) entry which is preliminary data.</text>
</comment>
<protein>
    <recommendedName>
        <fullName evidence="4">Gustatory receptor</fullName>
    </recommendedName>
</protein>
<dbReference type="Proteomes" id="UP000814243">
    <property type="component" value="Unassembled WGS sequence"/>
</dbReference>
<feature type="transmembrane region" description="Helical" evidence="1">
    <location>
        <begin position="151"/>
        <end position="172"/>
    </location>
</feature>
<reference evidence="2" key="1">
    <citation type="journal article" date="2021" name="G3 (Bethesda)">
        <title>Genome and transcriptome analysis of the beet armyworm Spodoptera exigua reveals targets for pest control. .</title>
        <authorList>
            <person name="Simon S."/>
            <person name="Breeschoten T."/>
            <person name="Jansen H.J."/>
            <person name="Dirks R.P."/>
            <person name="Schranz M.E."/>
            <person name="Ros V.I.D."/>
        </authorList>
    </citation>
    <scope>NUCLEOTIDE SEQUENCE</scope>
    <source>
        <strain evidence="2">TB_SE_WUR_2020</strain>
    </source>
</reference>